<accession>A0A816WDN9</accession>
<reference evidence="2" key="1">
    <citation type="submission" date="2021-01" db="EMBL/GenBank/DDBJ databases">
        <authorList>
            <consortium name="Genoscope - CEA"/>
            <person name="William W."/>
        </authorList>
    </citation>
    <scope>NUCLEOTIDE SEQUENCE</scope>
</reference>
<keyword evidence="1" id="KW-0472">Membrane</keyword>
<sequence>GNSDGLELVVYISVFFFSAVLELVLGYCFCILN</sequence>
<feature type="transmembrane region" description="Helical" evidence="1">
    <location>
        <begin position="12"/>
        <end position="32"/>
    </location>
</feature>
<organism evidence="2">
    <name type="scientific">Brassica napus</name>
    <name type="common">Rape</name>
    <dbReference type="NCBI Taxonomy" id="3708"/>
    <lineage>
        <taxon>Eukaryota</taxon>
        <taxon>Viridiplantae</taxon>
        <taxon>Streptophyta</taxon>
        <taxon>Embryophyta</taxon>
        <taxon>Tracheophyta</taxon>
        <taxon>Spermatophyta</taxon>
        <taxon>Magnoliopsida</taxon>
        <taxon>eudicotyledons</taxon>
        <taxon>Gunneridae</taxon>
        <taxon>Pentapetalae</taxon>
        <taxon>rosids</taxon>
        <taxon>malvids</taxon>
        <taxon>Brassicales</taxon>
        <taxon>Brassicaceae</taxon>
        <taxon>Brassiceae</taxon>
        <taxon>Brassica</taxon>
    </lineage>
</organism>
<evidence type="ECO:0000313" key="2">
    <source>
        <dbReference type="EMBL" id="CAF2131838.1"/>
    </source>
</evidence>
<feature type="non-terminal residue" evidence="2">
    <location>
        <position position="1"/>
    </location>
</feature>
<keyword evidence="1" id="KW-1133">Transmembrane helix</keyword>
<keyword evidence="1" id="KW-0812">Transmembrane</keyword>
<dbReference type="AlphaFoldDB" id="A0A816WDN9"/>
<name>A0A816WDN9_BRANA</name>
<protein>
    <submittedName>
        <fullName evidence="2">(rape) hypothetical protein</fullName>
    </submittedName>
</protein>
<dbReference type="Proteomes" id="UP001295469">
    <property type="component" value="Chromosome A03"/>
</dbReference>
<dbReference type="EMBL" id="HG994357">
    <property type="protein sequence ID" value="CAF2131838.1"/>
    <property type="molecule type" value="Genomic_DNA"/>
</dbReference>
<proteinExistence type="predicted"/>
<evidence type="ECO:0000256" key="1">
    <source>
        <dbReference type="SAM" id="Phobius"/>
    </source>
</evidence>
<gene>
    <name evidence="2" type="ORF">DARMORV10_A03P58210.1</name>
</gene>